<protein>
    <submittedName>
        <fullName evidence="3">Fusaric acid resistance protein</fullName>
    </submittedName>
</protein>
<dbReference type="GO" id="GO:0005886">
    <property type="term" value="C:plasma membrane"/>
    <property type="evidence" value="ECO:0007669"/>
    <property type="project" value="InterPro"/>
</dbReference>
<gene>
    <name evidence="3" type="ORF">BG61_35945</name>
</gene>
<name>A0A069PUK9_9BURK</name>
<keyword evidence="1" id="KW-0812">Transmembrane</keyword>
<keyword evidence="1" id="KW-1133">Transmembrane helix</keyword>
<evidence type="ECO:0000256" key="1">
    <source>
        <dbReference type="SAM" id="Phobius"/>
    </source>
</evidence>
<dbReference type="EMBL" id="JFHC01000007">
    <property type="protein sequence ID" value="KDR43529.1"/>
    <property type="molecule type" value="Genomic_DNA"/>
</dbReference>
<feature type="signal peptide" evidence="2">
    <location>
        <begin position="1"/>
        <end position="28"/>
    </location>
</feature>
<evidence type="ECO:0000313" key="3">
    <source>
        <dbReference type="EMBL" id="KDR43529.1"/>
    </source>
</evidence>
<dbReference type="Pfam" id="PF04632">
    <property type="entry name" value="FUSC"/>
    <property type="match status" value="1"/>
</dbReference>
<dbReference type="GO" id="GO:0022857">
    <property type="term" value="F:transmembrane transporter activity"/>
    <property type="evidence" value="ECO:0007669"/>
    <property type="project" value="InterPro"/>
</dbReference>
<feature type="transmembrane region" description="Helical" evidence="1">
    <location>
        <begin position="58"/>
        <end position="91"/>
    </location>
</feature>
<dbReference type="AlphaFoldDB" id="A0A069PUK9"/>
<feature type="transmembrane region" description="Helical" evidence="1">
    <location>
        <begin position="354"/>
        <end position="376"/>
    </location>
</feature>
<dbReference type="InterPro" id="IPR006726">
    <property type="entry name" value="PHBA_efflux_AaeB/fusaric-R"/>
</dbReference>
<keyword evidence="2" id="KW-0732">Signal</keyword>
<feature type="transmembrane region" description="Helical" evidence="1">
    <location>
        <begin position="407"/>
        <end position="428"/>
    </location>
</feature>
<reference evidence="3 4" key="1">
    <citation type="submission" date="2014-03" db="EMBL/GenBank/DDBJ databases">
        <title>Draft Genome Sequences of Four Burkholderia Strains.</title>
        <authorList>
            <person name="Liu X.Y."/>
            <person name="Li C.X."/>
            <person name="Xu J.H."/>
        </authorList>
    </citation>
    <scope>NUCLEOTIDE SEQUENCE [LARGE SCALE GENOMIC DNA]</scope>
    <source>
        <strain evidence="3 4">DSM 50014</strain>
    </source>
</reference>
<accession>A0A069PUK9</accession>
<evidence type="ECO:0000256" key="2">
    <source>
        <dbReference type="SAM" id="SignalP"/>
    </source>
</evidence>
<sequence length="673" mass="70617">MFAGRTALAAALALCCALALGLHEPHWAAWTVISVGLPARGDGLLKAFNRALGTAVGAPVGVLLIVAAHGSAPGLVGLLALWLAACVYAGVTLRSHRAYAAVLAGYTAVIVATSLVHGSGGLLDMARDRCAGIFTGIACALVLLLLSRHVPGGHASQRIRHAIATACDWAAARLAGLPRERTDDGRPLRLRGQFIEILSLDGAVHSAVAESPALWTRASCMHRLVTALVDLLVVSRSVERNVSAAACSFGGTSAAVDVTMAEASALLESVARTMRGEPADEIVKLRVLRRQAQALRTMLMSMQAASVIERRRIDLLAALLGATAAALTTYATLAGEPHAVEAVRYPPPVYTRDRRYACVAALRAACALLAAGALWIATGWQGGPLFVAFTGIAVSLFALRPDPRHTGIHFLASGALGAGAALLFSFWIAPHIAHATGVALAEGVVVFLAIVVAALLSNPFWASGFSLVFLVVSDPESISHASLTAVSQHALGVLAGAALAALAFHLAPSRARERLWRREQLAQVATSIRALIASPAAPLAAGASHAWQSMHIDALVRFALPAASDDDVDECMAWIEIGTEFVKLRDCVHADAFPPSARETIVRLFADLGRLEAQNWYARLVVAEATLVCANMAADQRVLSARATLLELALQLKHRHGEGLRRRIGELSGPGAR</sequence>
<evidence type="ECO:0000313" key="4">
    <source>
        <dbReference type="Proteomes" id="UP000027466"/>
    </source>
</evidence>
<keyword evidence="1" id="KW-0472">Membrane</keyword>
<keyword evidence="4" id="KW-1185">Reference proteome</keyword>
<dbReference type="STRING" id="60547.GCA_000751215_02054"/>
<feature type="transmembrane region" description="Helical" evidence="1">
    <location>
        <begin position="440"/>
        <end position="461"/>
    </location>
</feature>
<feature type="transmembrane region" description="Helical" evidence="1">
    <location>
        <begin position="98"/>
        <end position="119"/>
    </location>
</feature>
<dbReference type="Proteomes" id="UP000027466">
    <property type="component" value="Unassembled WGS sequence"/>
</dbReference>
<comment type="caution">
    <text evidence="3">The sequence shown here is derived from an EMBL/GenBank/DDBJ whole genome shotgun (WGS) entry which is preliminary data.</text>
</comment>
<proteinExistence type="predicted"/>
<feature type="transmembrane region" description="Helical" evidence="1">
    <location>
        <begin position="481"/>
        <end position="507"/>
    </location>
</feature>
<feature type="transmembrane region" description="Helical" evidence="1">
    <location>
        <begin position="131"/>
        <end position="150"/>
    </location>
</feature>
<organism evidence="3 4">
    <name type="scientific">Caballeronia glathei</name>
    <dbReference type="NCBI Taxonomy" id="60547"/>
    <lineage>
        <taxon>Bacteria</taxon>
        <taxon>Pseudomonadati</taxon>
        <taxon>Pseudomonadota</taxon>
        <taxon>Betaproteobacteria</taxon>
        <taxon>Burkholderiales</taxon>
        <taxon>Burkholderiaceae</taxon>
        <taxon>Caballeronia</taxon>
    </lineage>
</organism>
<feature type="chain" id="PRO_5001664646" evidence="2">
    <location>
        <begin position="29"/>
        <end position="673"/>
    </location>
</feature>